<dbReference type="SMART" id="SM00534">
    <property type="entry name" value="MUTSac"/>
    <property type="match status" value="1"/>
</dbReference>
<evidence type="ECO:0000256" key="3">
    <source>
        <dbReference type="ARBA" id="ARBA00022840"/>
    </source>
</evidence>
<dbReference type="Pfam" id="PF05192">
    <property type="entry name" value="MutS_III"/>
    <property type="match status" value="1"/>
</dbReference>
<dbReference type="SUPFAM" id="SSF52540">
    <property type="entry name" value="P-loop containing nucleoside triphosphate hydrolases"/>
    <property type="match status" value="1"/>
</dbReference>
<feature type="domain" description="DNA mismatch repair proteins mutS family" evidence="7">
    <location>
        <begin position="588"/>
        <end position="717"/>
    </location>
</feature>
<dbReference type="Gene3D" id="3.40.50.300">
    <property type="entry name" value="P-loop containing nucleotide triphosphate hydrolases"/>
    <property type="match status" value="1"/>
</dbReference>
<dbReference type="SUPFAM" id="SSF48334">
    <property type="entry name" value="DNA repair protein MutS, domain III"/>
    <property type="match status" value="1"/>
</dbReference>
<evidence type="ECO:0000256" key="4">
    <source>
        <dbReference type="ARBA" id="ARBA00023125"/>
    </source>
</evidence>
<keyword evidence="2" id="KW-0547">Nucleotide-binding</keyword>
<dbReference type="InterPro" id="IPR027417">
    <property type="entry name" value="P-loop_NTPase"/>
</dbReference>
<dbReference type="STRING" id="1081105.A0A162J456"/>
<keyword evidence="9" id="KW-1185">Reference proteome</keyword>
<dbReference type="EMBL" id="AZHC01000023">
    <property type="protein sequence ID" value="OAA39158.1"/>
    <property type="molecule type" value="Genomic_DNA"/>
</dbReference>
<evidence type="ECO:0000313" key="8">
    <source>
        <dbReference type="EMBL" id="OAA39158.1"/>
    </source>
</evidence>
<dbReference type="Gene3D" id="1.10.1420.10">
    <property type="match status" value="1"/>
</dbReference>
<evidence type="ECO:0000259" key="6">
    <source>
        <dbReference type="SMART" id="SM00533"/>
    </source>
</evidence>
<comment type="similarity">
    <text evidence="1">Belongs to the DNA mismatch repair MutS family.</text>
</comment>
<feature type="region of interest" description="Disordered" evidence="5">
    <location>
        <begin position="682"/>
        <end position="718"/>
    </location>
</feature>
<dbReference type="OMA" id="FARNTHA"/>
<evidence type="ECO:0000256" key="5">
    <source>
        <dbReference type="SAM" id="MobiDB-lite"/>
    </source>
</evidence>
<name>A0A162J456_METRR</name>
<proteinExistence type="inferred from homology"/>
<dbReference type="GO" id="GO:0051026">
    <property type="term" value="P:chiasma assembly"/>
    <property type="evidence" value="ECO:0007669"/>
    <property type="project" value="TreeGrafter"/>
</dbReference>
<dbReference type="GO" id="GO:0005524">
    <property type="term" value="F:ATP binding"/>
    <property type="evidence" value="ECO:0007669"/>
    <property type="project" value="UniProtKB-KW"/>
</dbReference>
<dbReference type="PANTHER" id="PTHR11361">
    <property type="entry name" value="DNA MISMATCH REPAIR PROTEIN MUTS FAMILY MEMBER"/>
    <property type="match status" value="1"/>
</dbReference>
<dbReference type="Pfam" id="PF00488">
    <property type="entry name" value="MutS_V"/>
    <property type="match status" value="1"/>
</dbReference>
<dbReference type="PANTHER" id="PTHR11361:SF20">
    <property type="entry name" value="MUTS PROTEIN HOMOLOG 5"/>
    <property type="match status" value="1"/>
</dbReference>
<dbReference type="SMART" id="SM00533">
    <property type="entry name" value="MUTSd"/>
    <property type="match status" value="1"/>
</dbReference>
<dbReference type="GO" id="GO:0005634">
    <property type="term" value="C:nucleus"/>
    <property type="evidence" value="ECO:0007669"/>
    <property type="project" value="TreeGrafter"/>
</dbReference>
<keyword evidence="3" id="KW-0067">ATP-binding</keyword>
<dbReference type="InterPro" id="IPR036187">
    <property type="entry name" value="DNA_mismatch_repair_MutS_sf"/>
</dbReference>
<feature type="compositionally biased region" description="Polar residues" evidence="5">
    <location>
        <begin position="701"/>
        <end position="711"/>
    </location>
</feature>
<evidence type="ECO:0000259" key="7">
    <source>
        <dbReference type="SMART" id="SM00534"/>
    </source>
</evidence>
<dbReference type="GO" id="GO:0140664">
    <property type="term" value="F:ATP-dependent DNA damage sensor activity"/>
    <property type="evidence" value="ECO:0007669"/>
    <property type="project" value="InterPro"/>
</dbReference>
<organism evidence="8 9">
    <name type="scientific">Metarhizium rileyi (strain RCEF 4871)</name>
    <name type="common">Nomuraea rileyi</name>
    <dbReference type="NCBI Taxonomy" id="1649241"/>
    <lineage>
        <taxon>Eukaryota</taxon>
        <taxon>Fungi</taxon>
        <taxon>Dikarya</taxon>
        <taxon>Ascomycota</taxon>
        <taxon>Pezizomycotina</taxon>
        <taxon>Sordariomycetes</taxon>
        <taxon>Hypocreomycetidae</taxon>
        <taxon>Hypocreales</taxon>
        <taxon>Clavicipitaceae</taxon>
        <taxon>Metarhizium</taxon>
    </lineage>
</organism>
<dbReference type="InterPro" id="IPR045076">
    <property type="entry name" value="MutS"/>
</dbReference>
<dbReference type="AlphaFoldDB" id="A0A162J456"/>
<evidence type="ECO:0000256" key="1">
    <source>
        <dbReference type="ARBA" id="ARBA00006271"/>
    </source>
</evidence>
<evidence type="ECO:0000256" key="2">
    <source>
        <dbReference type="ARBA" id="ARBA00022741"/>
    </source>
</evidence>
<dbReference type="OrthoDB" id="29596at2759"/>
<dbReference type="InterPro" id="IPR000432">
    <property type="entry name" value="DNA_mismatch_repair_MutS_C"/>
</dbReference>
<dbReference type="InterPro" id="IPR007696">
    <property type="entry name" value="DNA_mismatch_repair_MutS_core"/>
</dbReference>
<accession>A0A162J456</accession>
<protein>
    <submittedName>
        <fullName evidence="8">DNA mismatch repair protein MutS, C-terminal domain protein</fullName>
    </submittedName>
</protein>
<gene>
    <name evidence="8" type="ORF">NOR_06418</name>
</gene>
<keyword evidence="4" id="KW-0238">DNA-binding</keyword>
<reference evidence="8 9" key="1">
    <citation type="journal article" date="2016" name="Genome Biol. Evol.">
        <title>Divergent and convergent evolution of fungal pathogenicity.</title>
        <authorList>
            <person name="Shang Y."/>
            <person name="Xiao G."/>
            <person name="Zheng P."/>
            <person name="Cen K."/>
            <person name="Zhan S."/>
            <person name="Wang C."/>
        </authorList>
    </citation>
    <scope>NUCLEOTIDE SEQUENCE [LARGE SCALE GENOMIC DNA]</scope>
    <source>
        <strain evidence="8 9">RCEF 4871</strain>
    </source>
</reference>
<evidence type="ECO:0000313" key="9">
    <source>
        <dbReference type="Proteomes" id="UP000243498"/>
    </source>
</evidence>
<dbReference type="Proteomes" id="UP000243498">
    <property type="component" value="Unassembled WGS sequence"/>
</dbReference>
<dbReference type="GO" id="GO:0030983">
    <property type="term" value="F:mismatched DNA binding"/>
    <property type="evidence" value="ECO:0007669"/>
    <property type="project" value="InterPro"/>
</dbReference>
<feature type="domain" description="DNA mismatch repair protein MutS core" evidence="6">
    <location>
        <begin position="255"/>
        <end position="562"/>
    </location>
</feature>
<sequence>MDAAACLARTQALENDEPHDELQRSREVIMALDVGDDGCMGCAFFDSVDDSLHLAEDVHQSTVDMSEHFAMFACPTSFLISSRAPRELLDYMQNGFPPQKSCIRVVSSSEFSVELAVDRLSGCRMHTPLKTVPSFRAPANKSALFGPYDVGVAMRPDAGGTGPEWNIDDISGEQKNRVSLGCAGAVVSELRRKGIVDINLTPGPTPSRQISIKTFNLASFVALGPETLQALQIIRSELHPNSQYWGGRGQKQDQKESLSIYGLFQDHSHTPQGRAKLYRLVLHPVSNITIIRNRQQAIALFLLPQNAARTRQITEVIRGIRDAKVYALELRDLIIGLTDDSNHHFIRTTIPKFNRESLLAVGELISNNIDFEQSEYRGRPTVRLGLDIDLDRLRRDYDGMHSFLKEVFESTIQKVPQWAVSCIRSCIFLPQLGFFVAIELDSSTGKGKYHSNWPVDDHWEQIFVADNSVYYKNDNMRHLDEQLGDVYCEIADREVEILHALSQEVLKFSEPLSLASDTCGDVNVILALGLTAEKYKWTVPVLTTKGNILNIRKGRHPLQELVVPCFIPNDCHLGSGDLSNDELCQNQASCMIVTGPNQSGKSVFLKQVGLIVYLAHIGSFVPAEVAVIGVTDRILTRISTLESVGKEESAFAVDLKQLHNAIRQSTSRSLLIIDDRSSKEFARNTHARPFRQSPDAPNQRPAFSSHGSDQSPLRRDQY</sequence>
<dbReference type="GO" id="GO:0006298">
    <property type="term" value="P:mismatch repair"/>
    <property type="evidence" value="ECO:0007669"/>
    <property type="project" value="InterPro"/>
</dbReference>
<comment type="caution">
    <text evidence="8">The sequence shown here is derived from an EMBL/GenBank/DDBJ whole genome shotgun (WGS) entry which is preliminary data.</text>
</comment>